<protein>
    <submittedName>
        <fullName evidence="2">Uncharacterized protein</fullName>
    </submittedName>
</protein>
<proteinExistence type="predicted"/>
<organism evidence="2 3">
    <name type="scientific">Olpidium bornovanus</name>
    <dbReference type="NCBI Taxonomy" id="278681"/>
    <lineage>
        <taxon>Eukaryota</taxon>
        <taxon>Fungi</taxon>
        <taxon>Fungi incertae sedis</taxon>
        <taxon>Olpidiomycota</taxon>
        <taxon>Olpidiomycotina</taxon>
        <taxon>Olpidiomycetes</taxon>
        <taxon>Olpidiales</taxon>
        <taxon>Olpidiaceae</taxon>
        <taxon>Olpidium</taxon>
    </lineage>
</organism>
<sequence length="43" mass="4800">PDSNLYKNTDKKTTESRISDTSDHCLFLAGPPAHSGNPQRRIM</sequence>
<evidence type="ECO:0000313" key="2">
    <source>
        <dbReference type="EMBL" id="KAG5456330.1"/>
    </source>
</evidence>
<feature type="non-terminal residue" evidence="2">
    <location>
        <position position="1"/>
    </location>
</feature>
<evidence type="ECO:0000256" key="1">
    <source>
        <dbReference type="SAM" id="MobiDB-lite"/>
    </source>
</evidence>
<reference evidence="2 3" key="1">
    <citation type="journal article" name="Sci. Rep.">
        <title>Genome-scale phylogenetic analyses confirm Olpidium as the closest living zoosporic fungus to the non-flagellated, terrestrial fungi.</title>
        <authorList>
            <person name="Chang Y."/>
            <person name="Rochon D."/>
            <person name="Sekimoto S."/>
            <person name="Wang Y."/>
            <person name="Chovatia M."/>
            <person name="Sandor L."/>
            <person name="Salamov A."/>
            <person name="Grigoriev I.V."/>
            <person name="Stajich J.E."/>
            <person name="Spatafora J.W."/>
        </authorList>
    </citation>
    <scope>NUCLEOTIDE SEQUENCE [LARGE SCALE GENOMIC DNA]</scope>
    <source>
        <strain evidence="2">S191</strain>
    </source>
</reference>
<dbReference type="AlphaFoldDB" id="A0A8H7ZNI0"/>
<name>A0A8H7ZNI0_9FUNG</name>
<keyword evidence="3" id="KW-1185">Reference proteome</keyword>
<feature type="region of interest" description="Disordered" evidence="1">
    <location>
        <begin position="1"/>
        <end position="43"/>
    </location>
</feature>
<dbReference type="EMBL" id="JAEFCI010011913">
    <property type="protein sequence ID" value="KAG5456330.1"/>
    <property type="molecule type" value="Genomic_DNA"/>
</dbReference>
<accession>A0A8H7ZNI0</accession>
<dbReference type="Proteomes" id="UP000673691">
    <property type="component" value="Unassembled WGS sequence"/>
</dbReference>
<feature type="compositionally biased region" description="Basic and acidic residues" evidence="1">
    <location>
        <begin position="8"/>
        <end position="23"/>
    </location>
</feature>
<evidence type="ECO:0000313" key="3">
    <source>
        <dbReference type="Proteomes" id="UP000673691"/>
    </source>
</evidence>
<comment type="caution">
    <text evidence="2">The sequence shown here is derived from an EMBL/GenBank/DDBJ whole genome shotgun (WGS) entry which is preliminary data.</text>
</comment>
<gene>
    <name evidence="2" type="ORF">BJ554DRAFT_3960</name>
</gene>